<evidence type="ECO:0000313" key="4">
    <source>
        <dbReference type="Proteomes" id="UP001486207"/>
    </source>
</evidence>
<evidence type="ECO:0000313" key="3">
    <source>
        <dbReference type="EMBL" id="MER7379784.1"/>
    </source>
</evidence>
<keyword evidence="3" id="KW-0808">Transferase</keyword>
<organism evidence="3 4">
    <name type="scientific">Streptomyces lanatus</name>
    <dbReference type="NCBI Taxonomy" id="66900"/>
    <lineage>
        <taxon>Bacteria</taxon>
        <taxon>Bacillati</taxon>
        <taxon>Actinomycetota</taxon>
        <taxon>Actinomycetes</taxon>
        <taxon>Kitasatosporales</taxon>
        <taxon>Streptomycetaceae</taxon>
        <taxon>Streptomyces</taxon>
    </lineage>
</organism>
<protein>
    <submittedName>
        <fullName evidence="3">GNAT family N-acetyltransferase</fullName>
        <ecNumber evidence="3">2.3.1.-</ecNumber>
    </submittedName>
</protein>
<feature type="domain" description="N-acetyltransferase" evidence="1">
    <location>
        <begin position="1"/>
        <end position="115"/>
    </location>
</feature>
<gene>
    <name evidence="3" type="ORF">ABT384_45105</name>
</gene>
<name>A0ABV1Y7E8_9ACTN</name>
<dbReference type="Pfam" id="PF14542">
    <property type="entry name" value="Acetyltransf_CG"/>
    <property type="match status" value="1"/>
</dbReference>
<comment type="caution">
    <text evidence="3">The sequence shown here is derived from an EMBL/GenBank/DDBJ whole genome shotgun (WGS) entry which is preliminary data.</text>
</comment>
<dbReference type="Proteomes" id="UP001486207">
    <property type="component" value="Unassembled WGS sequence"/>
</dbReference>
<evidence type="ECO:0000259" key="2">
    <source>
        <dbReference type="PROSITE" id="PS51729"/>
    </source>
</evidence>
<accession>A0ABV1Y7E8</accession>
<dbReference type="GO" id="GO:0016746">
    <property type="term" value="F:acyltransferase activity"/>
    <property type="evidence" value="ECO:0007669"/>
    <property type="project" value="UniProtKB-KW"/>
</dbReference>
<dbReference type="RefSeq" id="WP_190076070.1">
    <property type="nucleotide sequence ID" value="NZ_BNBM01000032.1"/>
</dbReference>
<keyword evidence="3" id="KW-0012">Acyltransferase</keyword>
<dbReference type="InterPro" id="IPR016181">
    <property type="entry name" value="Acyl_CoA_acyltransferase"/>
</dbReference>
<dbReference type="CDD" id="cd04301">
    <property type="entry name" value="NAT_SF"/>
    <property type="match status" value="1"/>
</dbReference>
<evidence type="ECO:0000259" key="1">
    <source>
        <dbReference type="PROSITE" id="PS51186"/>
    </source>
</evidence>
<reference evidence="3 4" key="1">
    <citation type="submission" date="2024-06" db="EMBL/GenBank/DDBJ databases">
        <title>The Natural Products Discovery Center: Release of the First 8490 Sequenced Strains for Exploring Actinobacteria Biosynthetic Diversity.</title>
        <authorList>
            <person name="Kalkreuter E."/>
            <person name="Kautsar S.A."/>
            <person name="Yang D."/>
            <person name="Bader C.D."/>
            <person name="Teijaro C.N."/>
            <person name="Fluegel L."/>
            <person name="Davis C.M."/>
            <person name="Simpson J.R."/>
            <person name="Lauterbach L."/>
            <person name="Steele A.D."/>
            <person name="Gui C."/>
            <person name="Meng S."/>
            <person name="Li G."/>
            <person name="Viehrig K."/>
            <person name="Ye F."/>
            <person name="Su P."/>
            <person name="Kiefer A.F."/>
            <person name="Nichols A."/>
            <person name="Cepeda A.J."/>
            <person name="Yan W."/>
            <person name="Fan B."/>
            <person name="Jiang Y."/>
            <person name="Adhikari A."/>
            <person name="Zheng C.-J."/>
            <person name="Schuster L."/>
            <person name="Cowan T.M."/>
            <person name="Smanski M.J."/>
            <person name="Chevrette M.G."/>
            <person name="De Carvalho L.P.S."/>
            <person name="Shen B."/>
        </authorList>
    </citation>
    <scope>NUCLEOTIDE SEQUENCE [LARGE SCALE GENOMIC DNA]</scope>
    <source>
        <strain evidence="3 4">NPDC000155</strain>
    </source>
</reference>
<keyword evidence="4" id="KW-1185">Reference proteome</keyword>
<feature type="domain" description="N-acetyltransferase" evidence="2">
    <location>
        <begin position="17"/>
        <end position="103"/>
    </location>
</feature>
<dbReference type="InterPro" id="IPR000182">
    <property type="entry name" value="GNAT_dom"/>
</dbReference>
<dbReference type="SUPFAM" id="SSF55729">
    <property type="entry name" value="Acyl-CoA N-acyltransferases (Nat)"/>
    <property type="match status" value="1"/>
</dbReference>
<proteinExistence type="predicted"/>
<dbReference type="EC" id="2.3.1.-" evidence="3"/>
<sequence length="115" mass="12899">MTSREASPTDEVHVEVADNPDGRFYELRYGDQAAGLLVYETAGSRRVLTHTTIRDEYRGQGWSKLLIRFALDDLAAKGATITNYCPVVDRFIEANPGYEQLIDPDHPGNWGRSRG</sequence>
<dbReference type="InterPro" id="IPR031165">
    <property type="entry name" value="GNAT_YJDJ"/>
</dbReference>
<dbReference type="Gene3D" id="3.40.630.30">
    <property type="match status" value="1"/>
</dbReference>
<dbReference type="EMBL" id="JBEPFB010000039">
    <property type="protein sequence ID" value="MER7379784.1"/>
    <property type="molecule type" value="Genomic_DNA"/>
</dbReference>
<dbReference type="PROSITE" id="PS51729">
    <property type="entry name" value="GNAT_YJDJ"/>
    <property type="match status" value="1"/>
</dbReference>
<dbReference type="PROSITE" id="PS51186">
    <property type="entry name" value="GNAT"/>
    <property type="match status" value="1"/>
</dbReference>